<dbReference type="PRINTS" id="PR00368">
    <property type="entry name" value="FADPNR"/>
</dbReference>
<dbReference type="InterPro" id="IPR023753">
    <property type="entry name" value="FAD/NAD-binding_dom"/>
</dbReference>
<evidence type="ECO:0000256" key="2">
    <source>
        <dbReference type="ARBA" id="ARBA00005272"/>
    </source>
</evidence>
<organism evidence="7 9">
    <name type="scientific">Pseudomonas helleri</name>
    <dbReference type="NCBI Taxonomy" id="1608996"/>
    <lineage>
        <taxon>Bacteria</taxon>
        <taxon>Pseudomonadati</taxon>
        <taxon>Pseudomonadota</taxon>
        <taxon>Gammaproteobacteria</taxon>
        <taxon>Pseudomonadales</taxon>
        <taxon>Pseudomonadaceae</taxon>
        <taxon>Pseudomonas</taxon>
    </lineage>
</organism>
<dbReference type="Pfam" id="PF07992">
    <property type="entry name" value="Pyr_redox_2"/>
    <property type="match status" value="1"/>
</dbReference>
<dbReference type="PANTHER" id="PTHR42913">
    <property type="entry name" value="APOPTOSIS-INDUCING FACTOR 1"/>
    <property type="match status" value="1"/>
</dbReference>
<evidence type="ECO:0000256" key="1">
    <source>
        <dbReference type="ARBA" id="ARBA00001974"/>
    </source>
</evidence>
<comment type="caution">
    <text evidence="7">The sequence shown here is derived from an EMBL/GenBank/DDBJ whole genome shotgun (WGS) entry which is preliminary data.</text>
</comment>
<dbReference type="PRINTS" id="PR00469">
    <property type="entry name" value="PNDRDTASEII"/>
</dbReference>
<dbReference type="InterPro" id="IPR036188">
    <property type="entry name" value="FAD/NAD-bd_sf"/>
</dbReference>
<sequence>MKQIPRIVIVGGGVAGLEVATYFGNKMGKQGKAQVTLIDRSSLHVWKPMLHTFAAGTANAHQQGIPFFAQAKRNHFNFMPGELSTLDRARRFIEIKPPTLSAEPLEPRRFDYDILVLAMGSRANDFGIQGVSGNCFFIDDLCQAETFNQRLRGEVLHAAMSGGTIDIAIVGGGATGVELAAEISQLVEIGSTYGAAAQPARLRLTLIETSPRILGGFPEAVSTLASAKLHELGVDIRTDTTVIGVDADGFMLKGGERVNAMLKVWAAGVRAPAVLDGIDGLQRARTGQLVTRPTLQLIDDDRVFALGDCASLTLPGNDRPLAPTAQVAHQQASHLCQNLPRFLRGQPIKSFEFHDLGALVSLGGYGAYGTMARRGMLPATLIRGWVAQIGHAMLYRQHQFGLNGLRRGSLIWLSDILNRVVQPRIRLD</sequence>
<evidence type="ECO:0000256" key="5">
    <source>
        <dbReference type="ARBA" id="ARBA00023002"/>
    </source>
</evidence>
<evidence type="ECO:0000313" key="8">
    <source>
        <dbReference type="EMBL" id="MQT88264.1"/>
    </source>
</evidence>
<accession>A0A7X1W6J3</accession>
<dbReference type="GO" id="GO:0003955">
    <property type="term" value="F:NAD(P)H dehydrogenase (quinone) activity"/>
    <property type="evidence" value="ECO:0007669"/>
    <property type="project" value="TreeGrafter"/>
</dbReference>
<dbReference type="Gene3D" id="3.50.50.100">
    <property type="match status" value="1"/>
</dbReference>
<comment type="similarity">
    <text evidence="2">Belongs to the NADH dehydrogenase family.</text>
</comment>
<name>A0A7X1W6J3_9PSED</name>
<reference evidence="9 10" key="1">
    <citation type="submission" date="2019-10" db="EMBL/GenBank/DDBJ databases">
        <title>Evaluation of single-gene subtyping targets for Pseudomonas.</title>
        <authorList>
            <person name="Reichler S.J."/>
            <person name="Orsi R.H."/>
            <person name="Wiedmann M."/>
            <person name="Martin N.H."/>
            <person name="Murphy S.I."/>
        </authorList>
    </citation>
    <scope>NUCLEOTIDE SEQUENCE [LARGE SCALE GENOMIC DNA]</scope>
    <source>
        <strain evidence="8 10">FSL R10-3254</strain>
        <strain evidence="7 9">FSL R10-3257</strain>
    </source>
</reference>
<dbReference type="RefSeq" id="WP_153326818.1">
    <property type="nucleotide sequence ID" value="NZ_WIWI01000007.1"/>
</dbReference>
<proteinExistence type="inferred from homology"/>
<dbReference type="PANTHER" id="PTHR42913:SF3">
    <property type="entry name" value="64 KDA MITOCHONDRIAL NADH DEHYDROGENASE (EUROFUNG)"/>
    <property type="match status" value="1"/>
</dbReference>
<evidence type="ECO:0000256" key="4">
    <source>
        <dbReference type="ARBA" id="ARBA00022827"/>
    </source>
</evidence>
<evidence type="ECO:0000259" key="6">
    <source>
        <dbReference type="Pfam" id="PF07992"/>
    </source>
</evidence>
<keyword evidence="5" id="KW-0560">Oxidoreductase</keyword>
<dbReference type="AlphaFoldDB" id="A0A7X1W6J3"/>
<dbReference type="SUPFAM" id="SSF51905">
    <property type="entry name" value="FAD/NAD(P)-binding domain"/>
    <property type="match status" value="1"/>
</dbReference>
<dbReference type="Proteomes" id="UP000489190">
    <property type="component" value="Unassembled WGS sequence"/>
</dbReference>
<evidence type="ECO:0000313" key="7">
    <source>
        <dbReference type="EMBL" id="MQT46179.1"/>
    </source>
</evidence>
<dbReference type="Proteomes" id="UP000441404">
    <property type="component" value="Unassembled WGS sequence"/>
</dbReference>
<dbReference type="GO" id="GO:0019646">
    <property type="term" value="P:aerobic electron transport chain"/>
    <property type="evidence" value="ECO:0007669"/>
    <property type="project" value="TreeGrafter"/>
</dbReference>
<evidence type="ECO:0000313" key="9">
    <source>
        <dbReference type="Proteomes" id="UP000441404"/>
    </source>
</evidence>
<protein>
    <submittedName>
        <fullName evidence="7">NAD(P)/FAD-dependent oxidoreductase</fullName>
    </submittedName>
</protein>
<keyword evidence="3" id="KW-0285">Flavoprotein</keyword>
<evidence type="ECO:0000313" key="10">
    <source>
        <dbReference type="Proteomes" id="UP000489190"/>
    </source>
</evidence>
<gene>
    <name evidence="8" type="ORF">GHO39_03775</name>
    <name evidence="7" type="ORF">GHO40_05445</name>
</gene>
<dbReference type="InterPro" id="IPR051169">
    <property type="entry name" value="NADH-Q_oxidoreductase"/>
</dbReference>
<keyword evidence="4" id="KW-0274">FAD</keyword>
<evidence type="ECO:0000256" key="3">
    <source>
        <dbReference type="ARBA" id="ARBA00022630"/>
    </source>
</evidence>
<feature type="domain" description="FAD/NAD(P)-binding" evidence="6">
    <location>
        <begin position="6"/>
        <end position="332"/>
    </location>
</feature>
<dbReference type="EMBL" id="WIWI01000007">
    <property type="protein sequence ID" value="MQT88264.1"/>
    <property type="molecule type" value="Genomic_DNA"/>
</dbReference>
<comment type="cofactor">
    <cofactor evidence="1">
        <name>FAD</name>
        <dbReference type="ChEBI" id="CHEBI:57692"/>
    </cofactor>
</comment>
<dbReference type="EMBL" id="WIWJ01000007">
    <property type="protein sequence ID" value="MQT46179.1"/>
    <property type="molecule type" value="Genomic_DNA"/>
</dbReference>